<evidence type="ECO:0000256" key="5">
    <source>
        <dbReference type="ARBA" id="ARBA00023136"/>
    </source>
</evidence>
<evidence type="ECO:0000256" key="1">
    <source>
        <dbReference type="ARBA" id="ARBA00004141"/>
    </source>
</evidence>
<keyword evidence="13" id="KW-1185">Reference proteome</keyword>
<dbReference type="PROSITE" id="PS00237">
    <property type="entry name" value="G_PROTEIN_RECEP_F1_1"/>
    <property type="match status" value="1"/>
</dbReference>
<protein>
    <recommendedName>
        <fullName evidence="11">G-protein coupled receptors family 1 profile domain-containing protein</fullName>
    </recommendedName>
</protein>
<evidence type="ECO:0000256" key="3">
    <source>
        <dbReference type="ARBA" id="ARBA00022989"/>
    </source>
</evidence>
<feature type="transmembrane region" description="Helical" evidence="10">
    <location>
        <begin position="187"/>
        <end position="211"/>
    </location>
</feature>
<evidence type="ECO:0000256" key="2">
    <source>
        <dbReference type="ARBA" id="ARBA00022692"/>
    </source>
</evidence>
<dbReference type="CDD" id="cd00637">
    <property type="entry name" value="7tm_classA_rhodopsin-like"/>
    <property type="match status" value="1"/>
</dbReference>
<dbReference type="PRINTS" id="PR00237">
    <property type="entry name" value="GPCRRHODOPSN"/>
</dbReference>
<dbReference type="PANTHER" id="PTHR24243">
    <property type="entry name" value="G-PROTEIN COUPLED RECEPTOR"/>
    <property type="match status" value="1"/>
</dbReference>
<organism evidence="12 13">
    <name type="scientific">Patiria miniata</name>
    <name type="common">Bat star</name>
    <name type="synonym">Asterina miniata</name>
    <dbReference type="NCBI Taxonomy" id="46514"/>
    <lineage>
        <taxon>Eukaryota</taxon>
        <taxon>Metazoa</taxon>
        <taxon>Echinodermata</taxon>
        <taxon>Eleutherozoa</taxon>
        <taxon>Asterozoa</taxon>
        <taxon>Asteroidea</taxon>
        <taxon>Valvatacea</taxon>
        <taxon>Valvatida</taxon>
        <taxon>Asterinidae</taxon>
        <taxon>Patiria</taxon>
    </lineage>
</organism>
<feature type="transmembrane region" description="Helical" evidence="10">
    <location>
        <begin position="300"/>
        <end position="323"/>
    </location>
</feature>
<sequence>MLVSASQTMETTTFFHRSLANATKELLASVTDAPSDLESLDQPGCDFVLNLSSGADLEFFLYSQIDIFFLTVFLPIVMVVGVLDNAAFIYVVLRIPRMHTVTNCYLVGLSVADIIFLVFAIGSRLWCYVRSPIVGDDNPLGLAGCRLNQFMVNTSYFASLFFITLVSWERFNGVCRPHKRRDSKLMVLASVVLSTTVSGILAASLLVSYGVESYDCITWPSSPKYTDWPDRRMFCGVAFPWADKFTYATQTVPFFVSLIANTFLYYRIIHGLDQSIRRTQQSNHRKSRDSSTRNQVARMLVINGVALFALLAPFEIMSLFSLIAMFREGEFILDLDVRQVVVYIARVLSYLNSIVNPIIYTVFSSRYREAFQIAFLPAKCRPRPKSSENSQPGSTGRSGTMTTRAQESRI</sequence>
<keyword evidence="3 10" id="KW-1133">Transmembrane helix</keyword>
<comment type="subcellular location">
    <subcellularLocation>
        <location evidence="1">Membrane</location>
        <topology evidence="1">Multi-pass membrane protein</topology>
    </subcellularLocation>
</comment>
<evidence type="ECO:0000313" key="13">
    <source>
        <dbReference type="Proteomes" id="UP000887568"/>
    </source>
</evidence>
<dbReference type="PANTHER" id="PTHR24243:SF208">
    <property type="entry name" value="PYROKININ-1 RECEPTOR"/>
    <property type="match status" value="1"/>
</dbReference>
<feature type="transmembrane region" description="Helical" evidence="10">
    <location>
        <begin position="146"/>
        <end position="166"/>
    </location>
</feature>
<feature type="transmembrane region" description="Helical" evidence="10">
    <location>
        <begin position="343"/>
        <end position="363"/>
    </location>
</feature>
<feature type="compositionally biased region" description="Low complexity" evidence="9">
    <location>
        <begin position="393"/>
        <end position="404"/>
    </location>
</feature>
<evidence type="ECO:0000256" key="9">
    <source>
        <dbReference type="SAM" id="MobiDB-lite"/>
    </source>
</evidence>
<evidence type="ECO:0000256" key="4">
    <source>
        <dbReference type="ARBA" id="ARBA00023040"/>
    </source>
</evidence>
<keyword evidence="5 10" id="KW-0472">Membrane</keyword>
<dbReference type="AlphaFoldDB" id="A0A913ZTH9"/>
<evidence type="ECO:0000313" key="12">
    <source>
        <dbReference type="EnsemblMetazoa" id="XP_038054907.1"/>
    </source>
</evidence>
<keyword evidence="4 8" id="KW-0297">G-protein coupled receptor</keyword>
<dbReference type="GO" id="GO:0004930">
    <property type="term" value="F:G protein-coupled receptor activity"/>
    <property type="evidence" value="ECO:0007669"/>
    <property type="project" value="UniProtKB-KW"/>
</dbReference>
<feature type="region of interest" description="Disordered" evidence="9">
    <location>
        <begin position="382"/>
        <end position="410"/>
    </location>
</feature>
<evidence type="ECO:0000256" key="7">
    <source>
        <dbReference type="ARBA" id="ARBA00023224"/>
    </source>
</evidence>
<dbReference type="RefSeq" id="XP_038054907.1">
    <property type="nucleotide sequence ID" value="XM_038198979.1"/>
</dbReference>
<proteinExistence type="inferred from homology"/>
<dbReference type="OrthoDB" id="5950040at2759"/>
<dbReference type="OMA" id="YREAFQI"/>
<dbReference type="Pfam" id="PF00001">
    <property type="entry name" value="7tm_1"/>
    <property type="match status" value="1"/>
</dbReference>
<evidence type="ECO:0000256" key="10">
    <source>
        <dbReference type="SAM" id="Phobius"/>
    </source>
</evidence>
<evidence type="ECO:0000259" key="11">
    <source>
        <dbReference type="PROSITE" id="PS50262"/>
    </source>
</evidence>
<feature type="transmembrane region" description="Helical" evidence="10">
    <location>
        <begin position="67"/>
        <end position="93"/>
    </location>
</feature>
<keyword evidence="2 8" id="KW-0812">Transmembrane</keyword>
<accession>A0A913ZTH9</accession>
<feature type="transmembrane region" description="Helical" evidence="10">
    <location>
        <begin position="105"/>
        <end position="126"/>
    </location>
</feature>
<dbReference type="Proteomes" id="UP000887568">
    <property type="component" value="Unplaced"/>
</dbReference>
<evidence type="ECO:0000256" key="6">
    <source>
        <dbReference type="ARBA" id="ARBA00023170"/>
    </source>
</evidence>
<name>A0A913ZTH9_PATMI</name>
<keyword evidence="7 8" id="KW-0807">Transducer</keyword>
<feature type="transmembrane region" description="Helical" evidence="10">
    <location>
        <begin position="247"/>
        <end position="268"/>
    </location>
</feature>
<keyword evidence="6 8" id="KW-0675">Receptor</keyword>
<evidence type="ECO:0000256" key="8">
    <source>
        <dbReference type="RuleBase" id="RU000688"/>
    </source>
</evidence>
<dbReference type="GO" id="GO:0005886">
    <property type="term" value="C:plasma membrane"/>
    <property type="evidence" value="ECO:0007669"/>
    <property type="project" value="TreeGrafter"/>
</dbReference>
<dbReference type="EnsemblMetazoa" id="XM_038198979.1">
    <property type="protein sequence ID" value="XP_038054907.1"/>
    <property type="gene ID" value="LOC119727116"/>
</dbReference>
<dbReference type="SUPFAM" id="SSF81321">
    <property type="entry name" value="Family A G protein-coupled receptor-like"/>
    <property type="match status" value="1"/>
</dbReference>
<dbReference type="GeneID" id="119727116"/>
<reference evidence="12" key="1">
    <citation type="submission" date="2022-11" db="UniProtKB">
        <authorList>
            <consortium name="EnsemblMetazoa"/>
        </authorList>
    </citation>
    <scope>IDENTIFICATION</scope>
</reference>
<comment type="similarity">
    <text evidence="8">Belongs to the G-protein coupled receptor 1 family.</text>
</comment>
<dbReference type="InterPro" id="IPR017452">
    <property type="entry name" value="GPCR_Rhodpsn_7TM"/>
</dbReference>
<dbReference type="Gene3D" id="1.20.1070.10">
    <property type="entry name" value="Rhodopsin 7-helix transmembrane proteins"/>
    <property type="match status" value="1"/>
</dbReference>
<dbReference type="InterPro" id="IPR000276">
    <property type="entry name" value="GPCR_Rhodpsn"/>
</dbReference>
<feature type="domain" description="G-protein coupled receptors family 1 profile" evidence="11">
    <location>
        <begin position="84"/>
        <end position="360"/>
    </location>
</feature>
<dbReference type="PROSITE" id="PS50262">
    <property type="entry name" value="G_PROTEIN_RECEP_F1_2"/>
    <property type="match status" value="1"/>
</dbReference>